<dbReference type="PROSITE" id="PS50932">
    <property type="entry name" value="HTH_LACI_2"/>
    <property type="match status" value="1"/>
</dbReference>
<evidence type="ECO:0000256" key="3">
    <source>
        <dbReference type="ARBA" id="ARBA00023163"/>
    </source>
</evidence>
<evidence type="ECO:0000256" key="2">
    <source>
        <dbReference type="ARBA" id="ARBA00023125"/>
    </source>
</evidence>
<evidence type="ECO:0000313" key="6">
    <source>
        <dbReference type="Proteomes" id="UP000267585"/>
    </source>
</evidence>
<gene>
    <name evidence="5" type="ORF">EHW67_18700</name>
</gene>
<dbReference type="CDD" id="cd01392">
    <property type="entry name" value="HTH_LacI"/>
    <property type="match status" value="1"/>
</dbReference>
<dbReference type="PANTHER" id="PTHR30146">
    <property type="entry name" value="LACI-RELATED TRANSCRIPTIONAL REPRESSOR"/>
    <property type="match status" value="1"/>
</dbReference>
<comment type="caution">
    <text evidence="5">The sequence shown here is derived from an EMBL/GenBank/DDBJ whole genome shotgun (WGS) entry which is preliminary data.</text>
</comment>
<dbReference type="OrthoDB" id="628703at2"/>
<dbReference type="GO" id="GO:0000976">
    <property type="term" value="F:transcription cis-regulatory region binding"/>
    <property type="evidence" value="ECO:0007669"/>
    <property type="project" value="TreeGrafter"/>
</dbReference>
<dbReference type="Pfam" id="PF13407">
    <property type="entry name" value="Peripla_BP_4"/>
    <property type="match status" value="1"/>
</dbReference>
<dbReference type="GO" id="GO:0003700">
    <property type="term" value="F:DNA-binding transcription factor activity"/>
    <property type="evidence" value="ECO:0007669"/>
    <property type="project" value="TreeGrafter"/>
</dbReference>
<dbReference type="PROSITE" id="PS00356">
    <property type="entry name" value="HTH_LACI_1"/>
    <property type="match status" value="1"/>
</dbReference>
<keyword evidence="6" id="KW-1185">Reference proteome</keyword>
<dbReference type="EMBL" id="RQPJ01000021">
    <property type="protein sequence ID" value="RTE52219.1"/>
    <property type="molecule type" value="Genomic_DNA"/>
</dbReference>
<dbReference type="SMART" id="SM00354">
    <property type="entry name" value="HTH_LACI"/>
    <property type="match status" value="1"/>
</dbReference>
<keyword evidence="3" id="KW-0804">Transcription</keyword>
<protein>
    <submittedName>
        <fullName evidence="5">LacI family DNA-binding transcriptional regulator</fullName>
    </submittedName>
</protein>
<evidence type="ECO:0000256" key="1">
    <source>
        <dbReference type="ARBA" id="ARBA00023015"/>
    </source>
</evidence>
<dbReference type="AlphaFoldDB" id="A0A430JZA1"/>
<dbReference type="Pfam" id="PF00356">
    <property type="entry name" value="LacI"/>
    <property type="match status" value="1"/>
</dbReference>
<dbReference type="SUPFAM" id="SSF53822">
    <property type="entry name" value="Periplasmic binding protein-like I"/>
    <property type="match status" value="1"/>
</dbReference>
<dbReference type="RefSeq" id="WP_126163904.1">
    <property type="nucleotide sequence ID" value="NZ_RQPJ01000021.1"/>
</dbReference>
<keyword evidence="1" id="KW-0805">Transcription regulation</keyword>
<dbReference type="InterPro" id="IPR010982">
    <property type="entry name" value="Lambda_DNA-bd_dom_sf"/>
</dbReference>
<dbReference type="Gene3D" id="1.10.260.40">
    <property type="entry name" value="lambda repressor-like DNA-binding domains"/>
    <property type="match status" value="1"/>
</dbReference>
<evidence type="ECO:0000313" key="5">
    <source>
        <dbReference type="EMBL" id="RTE52219.1"/>
    </source>
</evidence>
<dbReference type="InterPro" id="IPR025997">
    <property type="entry name" value="SBP_2_dom"/>
</dbReference>
<dbReference type="InterPro" id="IPR000843">
    <property type="entry name" value="HTH_LacI"/>
</dbReference>
<feature type="domain" description="HTH lacI-type" evidence="4">
    <location>
        <begin position="6"/>
        <end position="60"/>
    </location>
</feature>
<keyword evidence="2 5" id="KW-0238">DNA-binding</keyword>
<dbReference type="InterPro" id="IPR028082">
    <property type="entry name" value="Peripla_BP_I"/>
</dbReference>
<reference evidence="5 6" key="1">
    <citation type="submission" date="2018-11" db="EMBL/GenBank/DDBJ databases">
        <title>Arenibacter aquaticus sp.nov., a marine bacterium isolated from surface seawater in the South China Sea.</title>
        <authorList>
            <person name="Guo J."/>
            <person name="Sun J."/>
        </authorList>
    </citation>
    <scope>NUCLEOTIDE SEQUENCE [LARGE SCALE GENOMIC DNA]</scope>
    <source>
        <strain evidence="5 6">GUO666</strain>
    </source>
</reference>
<proteinExistence type="predicted"/>
<name>A0A430JZA1_9FLAO</name>
<dbReference type="Proteomes" id="UP000267585">
    <property type="component" value="Unassembled WGS sequence"/>
</dbReference>
<dbReference type="Gene3D" id="3.40.50.2300">
    <property type="match status" value="2"/>
</dbReference>
<accession>A0A430JZA1</accession>
<sequence>MTTRKYTIKDIANLAGVSKGTVDRVLHKRGKVSRKAFEQVDKVLKEIDYKPNPIARNLRTNKIYNIHVVLPDPSIDPYWLPTEEGINMALKRYSSFGIVIHKYLYNPNDISTFLLQTEKAIQSSPDVLLMAPIFESESQEVFEKCFNNNIKVVVFNNHINTTLSEQIFIGQDLKQSGRVAASLMEKISKKNDSVAIVHINKEPHMQLKEDGFVEYFKEKKEGRTCVISKNLNSTKNACFVEEVRIFSEMNPQISNWFVTNSKAHLLVEALEIVKKKDYNIIGYDLLPKNIRCLKEGKIAFLIHQKPKRQAFLGISYLAEHFLFGKNIPSREFLPIDVITTENLHYYI</sequence>
<dbReference type="SUPFAM" id="SSF47413">
    <property type="entry name" value="lambda repressor-like DNA-binding domains"/>
    <property type="match status" value="1"/>
</dbReference>
<organism evidence="5 6">
    <name type="scientific">Arenibacter aquaticus</name>
    <dbReference type="NCBI Taxonomy" id="2489054"/>
    <lineage>
        <taxon>Bacteria</taxon>
        <taxon>Pseudomonadati</taxon>
        <taxon>Bacteroidota</taxon>
        <taxon>Flavobacteriia</taxon>
        <taxon>Flavobacteriales</taxon>
        <taxon>Flavobacteriaceae</taxon>
        <taxon>Arenibacter</taxon>
    </lineage>
</organism>
<evidence type="ECO:0000259" key="4">
    <source>
        <dbReference type="PROSITE" id="PS50932"/>
    </source>
</evidence>
<dbReference type="PANTHER" id="PTHR30146:SF144">
    <property type="entry name" value="LACI-FAMILY TRANSCRIPTION REGULATOR"/>
    <property type="match status" value="1"/>
</dbReference>